<reference evidence="5" key="3">
    <citation type="submission" date="2019-08" db="EMBL/GenBank/DDBJ databases">
        <authorList>
            <consortium name="Photinus pyralis genome working group"/>
            <person name="Fallon T.R."/>
            <person name="Sander Lower S.E."/>
            <person name="Weng J.-K."/>
        </authorList>
    </citation>
    <scope>NUCLEOTIDE SEQUENCE</scope>
    <source>
        <strain evidence="5">1611_PpyrPB1</strain>
        <tissue evidence="5">Whole body</tissue>
    </source>
</reference>
<evidence type="ECO:0000313" key="6">
    <source>
        <dbReference type="Proteomes" id="UP000327044"/>
    </source>
</evidence>
<dbReference type="PANTHER" id="PTHR11941">
    <property type="entry name" value="ENOYL-COA HYDRATASE-RELATED"/>
    <property type="match status" value="1"/>
</dbReference>
<dbReference type="EMBL" id="GEZM01002390">
    <property type="protein sequence ID" value="JAV97277.1"/>
    <property type="molecule type" value="Transcribed_RNA"/>
</dbReference>
<evidence type="ECO:0000256" key="1">
    <source>
        <dbReference type="ARBA" id="ARBA00005254"/>
    </source>
</evidence>
<dbReference type="EMBL" id="VVIM01000009">
    <property type="protein sequence ID" value="KAB0794011.1"/>
    <property type="molecule type" value="Genomic_DNA"/>
</dbReference>
<dbReference type="InterPro" id="IPR014748">
    <property type="entry name" value="Enoyl-CoA_hydra_C"/>
</dbReference>
<dbReference type="CDD" id="cd06558">
    <property type="entry name" value="crotonase-like"/>
    <property type="match status" value="1"/>
</dbReference>
<dbReference type="GO" id="GO:0005739">
    <property type="term" value="C:mitochondrion"/>
    <property type="evidence" value="ECO:0007669"/>
    <property type="project" value="TreeGrafter"/>
</dbReference>
<dbReference type="OrthoDB" id="410701at2759"/>
<dbReference type="GO" id="GO:0004300">
    <property type="term" value="F:enoyl-CoA hydratase activity"/>
    <property type="evidence" value="ECO:0007669"/>
    <property type="project" value="UniProtKB-ARBA"/>
</dbReference>
<dbReference type="FunCoup" id="A0A1Y1NMT3">
    <property type="interactions" value="1371"/>
</dbReference>
<proteinExistence type="inferred from homology"/>
<dbReference type="PROSITE" id="PS00166">
    <property type="entry name" value="ENOYL_COA_HYDRATASE"/>
    <property type="match status" value="1"/>
</dbReference>
<evidence type="ECO:0000256" key="3">
    <source>
        <dbReference type="RuleBase" id="RU003707"/>
    </source>
</evidence>
<dbReference type="PANTHER" id="PTHR11941:SF171">
    <property type="entry name" value="SD19268P"/>
    <property type="match status" value="1"/>
</dbReference>
<dbReference type="SUPFAM" id="SSF52096">
    <property type="entry name" value="ClpP/crotonase"/>
    <property type="match status" value="1"/>
</dbReference>
<evidence type="ECO:0000313" key="5">
    <source>
        <dbReference type="EMBL" id="KAB0794011.1"/>
    </source>
</evidence>
<accession>A0A1Y1NMT3</accession>
<reference evidence="5 6" key="2">
    <citation type="journal article" date="2018" name="Elife">
        <title>Firefly genomes illuminate parallel origins of bioluminescence in beetles.</title>
        <authorList>
            <person name="Fallon T.R."/>
            <person name="Lower S.E."/>
            <person name="Chang C.H."/>
            <person name="Bessho-Uehara M."/>
            <person name="Martin G.J."/>
            <person name="Bewick A.J."/>
            <person name="Behringer M."/>
            <person name="Debat H.J."/>
            <person name="Wong I."/>
            <person name="Day J.C."/>
            <person name="Suvorov A."/>
            <person name="Silva C.J."/>
            <person name="Stanger-Hall K.F."/>
            <person name="Hall D.W."/>
            <person name="Schmitz R.J."/>
            <person name="Nelson D.R."/>
            <person name="Lewis S.M."/>
            <person name="Shigenobu S."/>
            <person name="Bybee S.M."/>
            <person name="Larracuente A.M."/>
            <person name="Oba Y."/>
            <person name="Weng J.K."/>
        </authorList>
    </citation>
    <scope>NUCLEOTIDE SEQUENCE [LARGE SCALE GENOMIC DNA]</scope>
    <source>
        <strain evidence="5">1611_PpyrPB1</strain>
        <tissue evidence="5">Whole body</tissue>
    </source>
</reference>
<dbReference type="FunFam" id="1.10.12.10:FF:000001">
    <property type="entry name" value="Probable enoyl-CoA hydratase, mitochondrial"/>
    <property type="match status" value="1"/>
</dbReference>
<comment type="similarity">
    <text evidence="1 3">Belongs to the enoyl-CoA hydratase/isomerase family.</text>
</comment>
<evidence type="ECO:0000313" key="4">
    <source>
        <dbReference type="EMBL" id="JAV97277.1"/>
    </source>
</evidence>
<dbReference type="InParanoid" id="A0A1Y1NMT3"/>
<dbReference type="Gene3D" id="1.10.12.10">
    <property type="entry name" value="Lyase 2-enoyl-coa Hydratase, Chain A, domain 2"/>
    <property type="match status" value="1"/>
</dbReference>
<dbReference type="GO" id="GO:0006635">
    <property type="term" value="P:fatty acid beta-oxidation"/>
    <property type="evidence" value="ECO:0007669"/>
    <property type="project" value="TreeGrafter"/>
</dbReference>
<sequence>MAFYNTKSVSRLAWGTQKLLFKRFSLAAQPRENIVINHLESKDAGILILNLNKQERKNALSIQMLADLNRAIDNVKKQIVRVLIIKSNVPGTFCAGADLKERLTLTSKELSQYNIQIRSTMSRIYDLPIPVLAAIDGHALGGGLELALACDIRIVSSNAKLGLVETGHAIIPGAGGTARLPRTINPALAKELIFTAKIFDGTQAKALGIANHAVPQNEDGNAAYVKSLDIARSILPNGPIAIRMAKFVINKGIETDLSSALAFEETGYAQVIPTKDRIEGLKAFAEKRPSKYTGE</sequence>
<dbReference type="Gene3D" id="3.90.226.10">
    <property type="entry name" value="2-enoyl-CoA Hydratase, Chain A, domain 1"/>
    <property type="match status" value="1"/>
</dbReference>
<keyword evidence="6" id="KW-1185">Reference proteome</keyword>
<keyword evidence="2" id="KW-0456">Lyase</keyword>
<dbReference type="Proteomes" id="UP000327044">
    <property type="component" value="Unassembled WGS sequence"/>
</dbReference>
<evidence type="ECO:0000256" key="2">
    <source>
        <dbReference type="ARBA" id="ARBA00023239"/>
    </source>
</evidence>
<dbReference type="FunFam" id="3.90.226.10:FF:000009">
    <property type="entry name" value="Carnitinyl-CoA dehydratase"/>
    <property type="match status" value="1"/>
</dbReference>
<dbReference type="InterPro" id="IPR029045">
    <property type="entry name" value="ClpP/crotonase-like_dom_sf"/>
</dbReference>
<organism evidence="4">
    <name type="scientific">Photinus pyralis</name>
    <name type="common">Common eastern firefly</name>
    <name type="synonym">Lampyris pyralis</name>
    <dbReference type="NCBI Taxonomy" id="7054"/>
    <lineage>
        <taxon>Eukaryota</taxon>
        <taxon>Metazoa</taxon>
        <taxon>Ecdysozoa</taxon>
        <taxon>Arthropoda</taxon>
        <taxon>Hexapoda</taxon>
        <taxon>Insecta</taxon>
        <taxon>Pterygota</taxon>
        <taxon>Neoptera</taxon>
        <taxon>Endopterygota</taxon>
        <taxon>Coleoptera</taxon>
        <taxon>Polyphaga</taxon>
        <taxon>Elateriformia</taxon>
        <taxon>Elateroidea</taxon>
        <taxon>Lampyridae</taxon>
        <taxon>Lampyrinae</taxon>
        <taxon>Photinus</taxon>
    </lineage>
</organism>
<dbReference type="AlphaFoldDB" id="A0A1Y1NMT3"/>
<reference evidence="4" key="1">
    <citation type="journal article" date="2016" name="Sci. Rep.">
        <title>Molecular characterization of firefly nuptial gifts: a multi-omics approach sheds light on postcopulatory sexual selection.</title>
        <authorList>
            <person name="Al-Wathiqui N."/>
            <person name="Fallon T.R."/>
            <person name="South A."/>
            <person name="Weng J.K."/>
            <person name="Lewis S.M."/>
        </authorList>
    </citation>
    <scope>NUCLEOTIDE SEQUENCE</scope>
</reference>
<protein>
    <submittedName>
        <fullName evidence="4">Uncharacterized protein</fullName>
    </submittedName>
</protein>
<dbReference type="Pfam" id="PF00378">
    <property type="entry name" value="ECH_1"/>
    <property type="match status" value="1"/>
</dbReference>
<name>A0A1Y1NMT3_PHOPY</name>
<gene>
    <name evidence="5" type="ORF">PPYR_13631</name>
</gene>
<dbReference type="InterPro" id="IPR018376">
    <property type="entry name" value="Enoyl-CoA_hyd/isom_CS"/>
</dbReference>
<dbReference type="InterPro" id="IPR001753">
    <property type="entry name" value="Enoyl-CoA_hydra/iso"/>
</dbReference>